<dbReference type="InterPro" id="IPR040454">
    <property type="entry name" value="TF_IIIC_Tfc1/Sfc1"/>
</dbReference>
<organism evidence="8 9">
    <name type="scientific">Coemansia brasiliensis</name>
    <dbReference type="NCBI Taxonomy" id="2650707"/>
    <lineage>
        <taxon>Eukaryota</taxon>
        <taxon>Fungi</taxon>
        <taxon>Fungi incertae sedis</taxon>
        <taxon>Zoopagomycota</taxon>
        <taxon>Kickxellomycotina</taxon>
        <taxon>Kickxellomycetes</taxon>
        <taxon>Kickxellales</taxon>
        <taxon>Kickxellaceae</taxon>
        <taxon>Coemansia</taxon>
    </lineage>
</organism>
<dbReference type="GO" id="GO:0001002">
    <property type="term" value="F:RNA polymerase III type 1 promoter sequence-specific DNA binding"/>
    <property type="evidence" value="ECO:0007669"/>
    <property type="project" value="TreeGrafter"/>
</dbReference>
<feature type="compositionally biased region" description="Basic and acidic residues" evidence="5">
    <location>
        <begin position="180"/>
        <end position="196"/>
    </location>
</feature>
<dbReference type="Proteomes" id="UP001139887">
    <property type="component" value="Unassembled WGS sequence"/>
</dbReference>
<dbReference type="Pfam" id="PF17682">
    <property type="entry name" value="Tau95_N"/>
    <property type="match status" value="1"/>
</dbReference>
<feature type="region of interest" description="Disordered" evidence="5">
    <location>
        <begin position="172"/>
        <end position="204"/>
    </location>
</feature>
<dbReference type="InterPro" id="IPR019136">
    <property type="entry name" value="TF_IIIC_su-5_HTH"/>
</dbReference>
<comment type="subcellular location">
    <subcellularLocation>
        <location evidence="1">Nucleus</location>
    </subcellularLocation>
</comment>
<protein>
    <submittedName>
        <fullName evidence="8">Tau 95 subunit of transcription factor TFIIIC</fullName>
    </submittedName>
</protein>
<proteinExistence type="predicted"/>
<dbReference type="GO" id="GO:0006384">
    <property type="term" value="P:transcription initiation at RNA polymerase III promoter"/>
    <property type="evidence" value="ECO:0007669"/>
    <property type="project" value="InterPro"/>
</dbReference>
<evidence type="ECO:0000259" key="6">
    <source>
        <dbReference type="Pfam" id="PF09734"/>
    </source>
</evidence>
<gene>
    <name evidence="8" type="primary">TFC1</name>
    <name evidence="8" type="ORF">IWW36_000362</name>
</gene>
<evidence type="ECO:0000256" key="1">
    <source>
        <dbReference type="ARBA" id="ARBA00004123"/>
    </source>
</evidence>
<comment type="caution">
    <text evidence="8">The sequence shown here is derived from an EMBL/GenBank/DDBJ whole genome shotgun (WGS) entry which is preliminary data.</text>
</comment>
<evidence type="ECO:0000256" key="4">
    <source>
        <dbReference type="ARBA" id="ARBA00023242"/>
    </source>
</evidence>
<keyword evidence="4" id="KW-0539">Nucleus</keyword>
<accession>A0A9W8M1S3</accession>
<feature type="domain" description="Transcription factor IIIC subunit 5 HTH" evidence="6">
    <location>
        <begin position="182"/>
        <end position="310"/>
    </location>
</feature>
<evidence type="ECO:0000256" key="3">
    <source>
        <dbReference type="ARBA" id="ARBA00023163"/>
    </source>
</evidence>
<keyword evidence="9" id="KW-1185">Reference proteome</keyword>
<dbReference type="EMBL" id="JANBUW010000004">
    <property type="protein sequence ID" value="KAJ2852221.1"/>
    <property type="molecule type" value="Genomic_DNA"/>
</dbReference>
<keyword evidence="2" id="KW-0238">DNA-binding</keyword>
<dbReference type="GO" id="GO:0005634">
    <property type="term" value="C:nucleus"/>
    <property type="evidence" value="ECO:0007669"/>
    <property type="project" value="UniProtKB-SubCell"/>
</dbReference>
<name>A0A9W8M1S3_9FUNG</name>
<dbReference type="GO" id="GO:0001003">
    <property type="term" value="F:RNA polymerase III type 2 promoter sequence-specific DNA binding"/>
    <property type="evidence" value="ECO:0007669"/>
    <property type="project" value="TreeGrafter"/>
</dbReference>
<evidence type="ECO:0000313" key="9">
    <source>
        <dbReference type="Proteomes" id="UP001139887"/>
    </source>
</evidence>
<evidence type="ECO:0000313" key="8">
    <source>
        <dbReference type="EMBL" id="KAJ2852221.1"/>
    </source>
</evidence>
<keyword evidence="3" id="KW-0804">Transcription</keyword>
<dbReference type="Pfam" id="PF09734">
    <property type="entry name" value="Tau95"/>
    <property type="match status" value="1"/>
</dbReference>
<dbReference type="AlphaFoldDB" id="A0A9W8M1S3"/>
<dbReference type="PANTHER" id="PTHR13230">
    <property type="entry name" value="GENERAL TRANSCRIPTION FACTOR IIIC, POLYPEPTIDE 5"/>
    <property type="match status" value="1"/>
</dbReference>
<dbReference type="GO" id="GO:0000127">
    <property type="term" value="C:transcription factor TFIIIC complex"/>
    <property type="evidence" value="ECO:0007669"/>
    <property type="project" value="InterPro"/>
</dbReference>
<dbReference type="InterPro" id="IPR042536">
    <property type="entry name" value="TFIIIC_tauA_Sfc1"/>
</dbReference>
<dbReference type="OrthoDB" id="5598268at2759"/>
<evidence type="ECO:0000259" key="7">
    <source>
        <dbReference type="Pfam" id="PF17682"/>
    </source>
</evidence>
<reference evidence="8" key="1">
    <citation type="submission" date="2022-07" db="EMBL/GenBank/DDBJ databases">
        <title>Phylogenomic reconstructions and comparative analyses of Kickxellomycotina fungi.</title>
        <authorList>
            <person name="Reynolds N.K."/>
            <person name="Stajich J.E."/>
            <person name="Barry K."/>
            <person name="Grigoriev I.V."/>
            <person name="Crous P."/>
            <person name="Smith M.E."/>
        </authorList>
    </citation>
    <scope>NUCLEOTIDE SEQUENCE</scope>
    <source>
        <strain evidence="8">NRRL 1566</strain>
    </source>
</reference>
<evidence type="ECO:0000256" key="2">
    <source>
        <dbReference type="ARBA" id="ARBA00023125"/>
    </source>
</evidence>
<sequence length="509" mass="57830">MAERLPFPENTAFVVDYPGYVIDTEKAICTIGGSKKLARDINEDVGMPIELRYRYKDPTSHPIKGEIVSTENLLIKVTRRVKKSDRSLVDSSAKVIAVIDKSVRFRKLADFQYIVNKTDPLAGISDALRNVDIDKIKKLSSSSAFDQKANASSNYVPAPFIDRHCWPVQLRNQSSGDASKTADEKTVDEENKERQPRNSRKPLFHGISIRYSDKTVPTGPTPEAENDRKHIPLRVLRRAEEVLAQQPVVSRNAMEMLLPASECDGIKNSQILPILAYLMDNGPWRSCWIRFGYDPRQDPEARKYQILDMRLKSIKPPASRLRTNRRGSSRIAVAENPSLNAVSAHTINYSEESARQRVGGIFQLIHIEISPIKELIGYEKGWRNSSCEQSGWLQPSLLHLIRVKLRGIRKYYEDGADDMADTFNVDYDELDKLIDVDREKEAETAAAEQFIAERERNEAEGRPSQALHENVNAQVDKFMRQLETQDNPNAGEVEDAYDSDEGDFVIYEY</sequence>
<feature type="domain" description="Transcription factor IIIC subunit Tfc1/Sfc1 triple barrel" evidence="7">
    <location>
        <begin position="14"/>
        <end position="113"/>
    </location>
</feature>
<dbReference type="InterPro" id="IPR041499">
    <property type="entry name" value="Tfc1/Sfc1_N"/>
</dbReference>
<dbReference type="Gene3D" id="3.30.200.160">
    <property type="entry name" value="TFIIIC, subcomplex tauA, subunit Sfc1, barrel domain"/>
    <property type="match status" value="1"/>
</dbReference>
<dbReference type="PANTHER" id="PTHR13230:SF5">
    <property type="entry name" value="GENERAL TRANSCRIPTION FACTOR 3C POLYPEPTIDE 5"/>
    <property type="match status" value="1"/>
</dbReference>
<evidence type="ECO:0000256" key="5">
    <source>
        <dbReference type="SAM" id="MobiDB-lite"/>
    </source>
</evidence>